<evidence type="ECO:0008006" key="3">
    <source>
        <dbReference type="Google" id="ProtNLM"/>
    </source>
</evidence>
<sequence length="191" mass="21540">MSLGSSARKPIHTRRITMDAYLREDSLWELEAHLVDVKAYDFPTKVGAMHQAGDPVHDMTIVLLVTPDGVISDVRAKYQAAPYDSACMAIEEAYRGLVGLHLLRQFRAAVRDRFGRVDGCTHMSELVVLLPTVFVQSLSAQRREHAEKTGKKPFQLEGCHALALTSPVVREFYPEWYVNSQDGSKRRVRQS</sequence>
<dbReference type="Pfam" id="PF11136">
    <property type="entry name" value="DUF2889"/>
    <property type="match status" value="1"/>
</dbReference>
<evidence type="ECO:0000313" key="1">
    <source>
        <dbReference type="EMBL" id="HBP30423.1"/>
    </source>
</evidence>
<dbReference type="EMBL" id="DOEK01000029">
    <property type="protein sequence ID" value="HBP30423.1"/>
    <property type="molecule type" value="Genomic_DNA"/>
</dbReference>
<accession>A0A356LHD6</accession>
<comment type="caution">
    <text evidence="1">The sequence shown here is derived from an EMBL/GenBank/DDBJ whole genome shotgun (WGS) entry which is preliminary data.</text>
</comment>
<dbReference type="InterPro" id="IPR021312">
    <property type="entry name" value="DUF2889"/>
</dbReference>
<protein>
    <recommendedName>
        <fullName evidence="3">DUF2889 domain-containing protein</fullName>
    </recommendedName>
</protein>
<dbReference type="Proteomes" id="UP000264036">
    <property type="component" value="Unassembled WGS sequence"/>
</dbReference>
<name>A0A356LHD6_9BURK</name>
<organism evidence="1 2">
    <name type="scientific">Advenella kashmirensis</name>
    <dbReference type="NCBI Taxonomy" id="310575"/>
    <lineage>
        <taxon>Bacteria</taxon>
        <taxon>Pseudomonadati</taxon>
        <taxon>Pseudomonadota</taxon>
        <taxon>Betaproteobacteria</taxon>
        <taxon>Burkholderiales</taxon>
        <taxon>Alcaligenaceae</taxon>
    </lineage>
</organism>
<evidence type="ECO:0000313" key="2">
    <source>
        <dbReference type="Proteomes" id="UP000264036"/>
    </source>
</evidence>
<gene>
    <name evidence="1" type="ORF">DD666_13510</name>
</gene>
<reference evidence="1 2" key="1">
    <citation type="journal article" date="2018" name="Nat. Biotechnol.">
        <title>A standardized bacterial taxonomy based on genome phylogeny substantially revises the tree of life.</title>
        <authorList>
            <person name="Parks D.H."/>
            <person name="Chuvochina M."/>
            <person name="Waite D.W."/>
            <person name="Rinke C."/>
            <person name="Skarshewski A."/>
            <person name="Chaumeil P.A."/>
            <person name="Hugenholtz P."/>
        </authorList>
    </citation>
    <scope>NUCLEOTIDE SEQUENCE [LARGE SCALE GENOMIC DNA]</scope>
    <source>
        <strain evidence="1">UBA10707</strain>
    </source>
</reference>
<proteinExistence type="predicted"/>
<dbReference type="AlphaFoldDB" id="A0A356LHD6"/>